<reference evidence="11" key="1">
    <citation type="journal article" date="2014" name="PLoS ONE">
        <title>Transcriptome-Based Identification of ABC Transporters in the Western Tarnished Plant Bug Lygus hesperus.</title>
        <authorList>
            <person name="Hull J.J."/>
            <person name="Chaney K."/>
            <person name="Geib S.M."/>
            <person name="Fabrick J.A."/>
            <person name="Brent C.S."/>
            <person name="Walsh D."/>
            <person name="Lavine L.C."/>
        </authorList>
    </citation>
    <scope>NUCLEOTIDE SEQUENCE</scope>
</reference>
<protein>
    <submittedName>
        <fullName evidence="11">Toll-interacting protein</fullName>
    </submittedName>
</protein>
<dbReference type="CDD" id="cd14363">
    <property type="entry name" value="CUE_TOLIP"/>
    <property type="match status" value="1"/>
</dbReference>
<dbReference type="Pfam" id="PF02845">
    <property type="entry name" value="CUE"/>
    <property type="match status" value="1"/>
</dbReference>
<feature type="domain" description="C2" evidence="9">
    <location>
        <begin position="44"/>
        <end position="164"/>
    </location>
</feature>
<dbReference type="InterPro" id="IPR035892">
    <property type="entry name" value="C2_domain_sf"/>
</dbReference>
<dbReference type="GO" id="GO:0005737">
    <property type="term" value="C:cytoplasm"/>
    <property type="evidence" value="ECO:0007669"/>
    <property type="project" value="UniProtKB-SubCell"/>
</dbReference>
<evidence type="ECO:0000256" key="7">
    <source>
        <dbReference type="ARBA" id="ARBA00023006"/>
    </source>
</evidence>
<dbReference type="SMART" id="SM00239">
    <property type="entry name" value="C2"/>
    <property type="match status" value="1"/>
</dbReference>
<dbReference type="InterPro" id="IPR009060">
    <property type="entry name" value="UBA-like_sf"/>
</dbReference>
<dbReference type="GO" id="GO:0045087">
    <property type="term" value="P:innate immune response"/>
    <property type="evidence" value="ECO:0007669"/>
    <property type="project" value="UniProtKB-KW"/>
</dbReference>
<proteinExistence type="inferred from homology"/>
<dbReference type="FunFam" id="1.10.8.10:FF:000036">
    <property type="entry name" value="Toll-interacting protein-like Protein"/>
    <property type="match status" value="1"/>
</dbReference>
<dbReference type="PANTHER" id="PTHR16461">
    <property type="entry name" value="TOLL-INTERACTING PROTEIN"/>
    <property type="match status" value="1"/>
</dbReference>
<evidence type="ECO:0000313" key="13">
    <source>
        <dbReference type="EMBL" id="JAQ00878.1"/>
    </source>
</evidence>
<reference evidence="11" key="2">
    <citation type="submission" date="2014-07" db="EMBL/GenBank/DDBJ databases">
        <authorList>
            <person name="Hull J."/>
        </authorList>
    </citation>
    <scope>NUCLEOTIDE SEQUENCE</scope>
</reference>
<reference evidence="13" key="4">
    <citation type="journal article" date="2016" name="Gigascience">
        <title>De novo construction of an expanded transcriptome assembly for the western tarnished plant bug, Lygus hesperus.</title>
        <authorList>
            <person name="Tassone E.E."/>
            <person name="Geib S.M."/>
            <person name="Hall B."/>
            <person name="Fabrick J.A."/>
            <person name="Brent C.S."/>
            <person name="Hull J.J."/>
        </authorList>
    </citation>
    <scope>NUCLEOTIDE SEQUENCE</scope>
</reference>
<dbReference type="PROSITE" id="PS51140">
    <property type="entry name" value="CUE"/>
    <property type="match status" value="1"/>
</dbReference>
<keyword evidence="8" id="KW-0395">Inflammatory response</keyword>
<dbReference type="InterPro" id="IPR041799">
    <property type="entry name" value="TOLIP_CUE"/>
</dbReference>
<dbReference type="Gene3D" id="1.10.8.10">
    <property type="entry name" value="DNA helicase RuvA subunit, C-terminal domain"/>
    <property type="match status" value="1"/>
</dbReference>
<dbReference type="GO" id="GO:0043130">
    <property type="term" value="F:ubiquitin binding"/>
    <property type="evidence" value="ECO:0007669"/>
    <property type="project" value="InterPro"/>
</dbReference>
<evidence type="ECO:0000256" key="3">
    <source>
        <dbReference type="ARBA" id="ARBA00022490"/>
    </source>
</evidence>
<dbReference type="CDD" id="cd04016">
    <property type="entry name" value="C2_Tollip"/>
    <property type="match status" value="1"/>
</dbReference>
<evidence type="ECO:0000256" key="5">
    <source>
        <dbReference type="ARBA" id="ARBA00022737"/>
    </source>
</evidence>
<evidence type="ECO:0000259" key="9">
    <source>
        <dbReference type="PROSITE" id="PS50004"/>
    </source>
</evidence>
<dbReference type="Pfam" id="PF00168">
    <property type="entry name" value="C2"/>
    <property type="match status" value="1"/>
</dbReference>
<comment type="subcellular location">
    <subcellularLocation>
        <location evidence="1">Cytoplasm</location>
    </subcellularLocation>
</comment>
<dbReference type="FunFam" id="2.60.40.150:FF:000055">
    <property type="entry name" value="Toll-interacting protein-like Protein"/>
    <property type="match status" value="1"/>
</dbReference>
<dbReference type="SMART" id="SM00546">
    <property type="entry name" value="CUE"/>
    <property type="match status" value="1"/>
</dbReference>
<evidence type="ECO:0000256" key="8">
    <source>
        <dbReference type="ARBA" id="ARBA00023198"/>
    </source>
</evidence>
<dbReference type="PANTHER" id="PTHR16461:SF5">
    <property type="entry name" value="TOLL-INTERACTING PROTEIN"/>
    <property type="match status" value="1"/>
</dbReference>
<evidence type="ECO:0000256" key="4">
    <source>
        <dbReference type="ARBA" id="ARBA00022588"/>
    </source>
</evidence>
<sequence length="282" mass="30999">MAAVSTTPEDAIESRRKRVFVGALPPDFLRIAVTPKQQQEAADQQAAIALHHQYISGSFVQNSVGRLNITVAQAKLVKNYGMTRMDPYVKLRVGHCIYETQTDTSGGRNPHWNKVVQCLLPQGVNMIYIEIYDECSFTVDELIAWAHIPIPQTVMNGETIEDWYPLCGKQGDDKEGMINLVLSYVSGPRAVNQCLYGPGSVAPPVMMVPSTASTVFGMPQFAPVPVFTQLAPPPPGNENGYNLQQIEEMFPNLDKDVIKSVYEANNGDRDATVNSLLQISSG</sequence>
<evidence type="ECO:0000256" key="1">
    <source>
        <dbReference type="ARBA" id="ARBA00004496"/>
    </source>
</evidence>
<reference evidence="12" key="3">
    <citation type="submission" date="2014-09" db="EMBL/GenBank/DDBJ databases">
        <authorList>
            <person name="Magalhaes I.L.F."/>
            <person name="Oliveira U."/>
            <person name="Santos F.R."/>
            <person name="Vidigal T.H.D.A."/>
            <person name="Brescovit A.D."/>
            <person name="Santos A.J."/>
        </authorList>
    </citation>
    <scope>NUCLEOTIDE SEQUENCE</scope>
</reference>
<accession>A0A0A9XB44</accession>
<gene>
    <name evidence="11" type="primary">TOLLIP</name>
    <name evidence="13" type="synonym">TOLLIP_0</name>
    <name evidence="11" type="ORF">CM83_39920</name>
    <name evidence="13" type="ORF">g.45357</name>
</gene>
<comment type="similarity">
    <text evidence="2">Belongs to the tollip family.</text>
</comment>
<keyword evidence="5" id="KW-0677">Repeat</keyword>
<keyword evidence="6" id="KW-0391">Immunity</keyword>
<dbReference type="SUPFAM" id="SSF46934">
    <property type="entry name" value="UBA-like"/>
    <property type="match status" value="1"/>
</dbReference>
<dbReference type="EMBL" id="GBRD01006899">
    <property type="protein sequence ID" value="JAG58922.1"/>
    <property type="molecule type" value="Transcribed_RNA"/>
</dbReference>
<dbReference type="PROSITE" id="PS50004">
    <property type="entry name" value="C2"/>
    <property type="match status" value="1"/>
</dbReference>
<dbReference type="Gene3D" id="2.60.40.150">
    <property type="entry name" value="C2 domain"/>
    <property type="match status" value="1"/>
</dbReference>
<dbReference type="EMBL" id="GBHO01029289">
    <property type="protein sequence ID" value="JAG14315.1"/>
    <property type="molecule type" value="Transcribed_RNA"/>
</dbReference>
<dbReference type="GO" id="GO:0006511">
    <property type="term" value="P:ubiquitin-dependent protein catabolic process"/>
    <property type="evidence" value="ECO:0007669"/>
    <property type="project" value="TreeGrafter"/>
</dbReference>
<dbReference type="EMBL" id="GDHC01017751">
    <property type="protein sequence ID" value="JAQ00878.1"/>
    <property type="molecule type" value="Transcribed_RNA"/>
</dbReference>
<dbReference type="InterPro" id="IPR037301">
    <property type="entry name" value="Tollip_C2"/>
</dbReference>
<keyword evidence="7" id="KW-0072">Autophagy</keyword>
<dbReference type="InterPro" id="IPR000008">
    <property type="entry name" value="C2_dom"/>
</dbReference>
<name>A0A0A9XB44_LYGHE</name>
<organism evidence="11">
    <name type="scientific">Lygus hesperus</name>
    <name type="common">Western plant bug</name>
    <dbReference type="NCBI Taxonomy" id="30085"/>
    <lineage>
        <taxon>Eukaryota</taxon>
        <taxon>Metazoa</taxon>
        <taxon>Ecdysozoa</taxon>
        <taxon>Arthropoda</taxon>
        <taxon>Hexapoda</taxon>
        <taxon>Insecta</taxon>
        <taxon>Pterygota</taxon>
        <taxon>Neoptera</taxon>
        <taxon>Paraneoptera</taxon>
        <taxon>Hemiptera</taxon>
        <taxon>Heteroptera</taxon>
        <taxon>Panheteroptera</taxon>
        <taxon>Cimicomorpha</taxon>
        <taxon>Miridae</taxon>
        <taxon>Mirini</taxon>
        <taxon>Lygus</taxon>
    </lineage>
</organism>
<evidence type="ECO:0000313" key="11">
    <source>
        <dbReference type="EMBL" id="JAG14315.1"/>
    </source>
</evidence>
<dbReference type="SUPFAM" id="SSF49562">
    <property type="entry name" value="C2 domain (Calcium/lipid-binding domain, CaLB)"/>
    <property type="match status" value="1"/>
</dbReference>
<keyword evidence="4" id="KW-0399">Innate immunity</keyword>
<evidence type="ECO:0000313" key="12">
    <source>
        <dbReference type="EMBL" id="JAG58922.1"/>
    </source>
</evidence>
<dbReference type="AlphaFoldDB" id="A0A0A9XB44"/>
<evidence type="ECO:0000256" key="2">
    <source>
        <dbReference type="ARBA" id="ARBA00009278"/>
    </source>
</evidence>
<evidence type="ECO:0000259" key="10">
    <source>
        <dbReference type="PROSITE" id="PS51140"/>
    </source>
</evidence>
<feature type="domain" description="CUE" evidence="10">
    <location>
        <begin position="238"/>
        <end position="281"/>
    </location>
</feature>
<keyword evidence="3" id="KW-0963">Cytoplasm</keyword>
<dbReference type="InterPro" id="IPR003892">
    <property type="entry name" value="CUE"/>
</dbReference>
<dbReference type="GO" id="GO:0031624">
    <property type="term" value="F:ubiquitin conjugating enzyme binding"/>
    <property type="evidence" value="ECO:0007669"/>
    <property type="project" value="TreeGrafter"/>
</dbReference>
<dbReference type="GO" id="GO:0006914">
    <property type="term" value="P:autophagy"/>
    <property type="evidence" value="ECO:0007669"/>
    <property type="project" value="UniProtKB-KW"/>
</dbReference>
<evidence type="ECO:0000256" key="6">
    <source>
        <dbReference type="ARBA" id="ARBA00022859"/>
    </source>
</evidence>